<feature type="domain" description="UBX" evidence="3">
    <location>
        <begin position="485"/>
        <end position="578"/>
    </location>
</feature>
<organism evidence="4 5">
    <name type="scientific">Jaminaea rosea</name>
    <dbReference type="NCBI Taxonomy" id="1569628"/>
    <lineage>
        <taxon>Eukaryota</taxon>
        <taxon>Fungi</taxon>
        <taxon>Dikarya</taxon>
        <taxon>Basidiomycota</taxon>
        <taxon>Ustilaginomycotina</taxon>
        <taxon>Exobasidiomycetes</taxon>
        <taxon>Microstromatales</taxon>
        <taxon>Microstromatales incertae sedis</taxon>
        <taxon>Jaminaea</taxon>
    </lineage>
</organism>
<evidence type="ECO:0000259" key="3">
    <source>
        <dbReference type="PROSITE" id="PS50033"/>
    </source>
</evidence>
<dbReference type="STRING" id="1569628.A0A316UPG1"/>
<feature type="compositionally biased region" description="Acidic residues" evidence="2">
    <location>
        <begin position="528"/>
        <end position="537"/>
    </location>
</feature>
<dbReference type="PROSITE" id="PS50033">
    <property type="entry name" value="UBX"/>
    <property type="match status" value="1"/>
</dbReference>
<keyword evidence="1" id="KW-0175">Coiled coil</keyword>
<dbReference type="AlphaFoldDB" id="A0A316UPG1"/>
<dbReference type="EMBL" id="KZ819671">
    <property type="protein sequence ID" value="PWN26658.1"/>
    <property type="molecule type" value="Genomic_DNA"/>
</dbReference>
<keyword evidence="5" id="KW-1185">Reference proteome</keyword>
<name>A0A316UPG1_9BASI</name>
<dbReference type="InterPro" id="IPR050730">
    <property type="entry name" value="UBX_domain-protein"/>
</dbReference>
<dbReference type="Pfam" id="PF00789">
    <property type="entry name" value="UBX"/>
    <property type="match status" value="1"/>
</dbReference>
<dbReference type="InterPro" id="IPR029071">
    <property type="entry name" value="Ubiquitin-like_domsf"/>
</dbReference>
<dbReference type="GeneID" id="37030201"/>
<feature type="compositionally biased region" description="Low complexity" evidence="2">
    <location>
        <begin position="102"/>
        <end position="118"/>
    </location>
</feature>
<dbReference type="Proteomes" id="UP000245884">
    <property type="component" value="Unassembled WGS sequence"/>
</dbReference>
<sequence length="653" mass="70933">MSSPLALLRGQIEAAGVPSPEEGTLLALLAATGDDPAAACRLVLDDHNASSGPASTSRSSSSAVPSRQTARARRQPMHFAEAQDEQTYQALLHGYDYRVEDSSSSGLRRRPAAAAAASPHHHHGGPRRNGSATFAEGGILALLLQGVSLPFSLLHSLLLGLARLLRLPDLLAGIFPAWGRIDDQDRDGREEEEGEGAILAAEQFAIRLAEVAADAGAGEKGDDDDNAASLSRQEAEKETSMASPPLLTGRYNSAIQKTKDDLAILLVALVSGQKRKEAEERNFLRALTHKDVATALHSHTVGRDEQQQQQEPGFPLYLWGSTTLRREGALVSRQLGATRLPQLVCIALHPTSPISSSSSSPHLRLVSRLVSPSLLSSPSALAAWINQDCRARCSPYLSGLAAERVAREAERRLMAEQDAAYREAARVDAERVAKRREEERERMMVQEGRVEREKRRREERRERMRWRKWVRQEVLPPQPLEGQGTTATTTTIHAALPNGKRMVRRFAVEEPVEHVYLWIEVEGHSAPDEEEEKDEDSSSSTPAPRSSLSPLPSAAAADPHYTFILYYGYPRKALRPDDFRLPDAASTDEAAGAPASASMSHIPRGLCIKDIEGLSPRANVIVESARTREEGSGSGSGSSSSSSGESDSEEEAE</sequence>
<evidence type="ECO:0000256" key="2">
    <source>
        <dbReference type="SAM" id="MobiDB-lite"/>
    </source>
</evidence>
<feature type="coiled-coil region" evidence="1">
    <location>
        <begin position="422"/>
        <end position="456"/>
    </location>
</feature>
<gene>
    <name evidence="4" type="ORF">BDZ90DRAFT_261455</name>
</gene>
<evidence type="ECO:0000313" key="4">
    <source>
        <dbReference type="EMBL" id="PWN26658.1"/>
    </source>
</evidence>
<dbReference type="RefSeq" id="XP_025361270.1">
    <property type="nucleotide sequence ID" value="XM_025508378.1"/>
</dbReference>
<feature type="region of interest" description="Disordered" evidence="2">
    <location>
        <begin position="102"/>
        <end position="130"/>
    </location>
</feature>
<dbReference type="GO" id="GO:0036503">
    <property type="term" value="P:ERAD pathway"/>
    <property type="evidence" value="ECO:0007669"/>
    <property type="project" value="TreeGrafter"/>
</dbReference>
<reference evidence="4 5" key="1">
    <citation type="journal article" date="2018" name="Mol. Biol. Evol.">
        <title>Broad Genomic Sampling Reveals a Smut Pathogenic Ancestry of the Fungal Clade Ustilaginomycotina.</title>
        <authorList>
            <person name="Kijpornyongpan T."/>
            <person name="Mondo S.J."/>
            <person name="Barry K."/>
            <person name="Sandor L."/>
            <person name="Lee J."/>
            <person name="Lipzen A."/>
            <person name="Pangilinan J."/>
            <person name="LaButti K."/>
            <person name="Hainaut M."/>
            <person name="Henrissat B."/>
            <person name="Grigoriev I.V."/>
            <person name="Spatafora J.W."/>
            <person name="Aime M.C."/>
        </authorList>
    </citation>
    <scope>NUCLEOTIDE SEQUENCE [LARGE SCALE GENOMIC DNA]</scope>
    <source>
        <strain evidence="4 5">MCA 5214</strain>
    </source>
</reference>
<feature type="region of interest" description="Disordered" evidence="2">
    <location>
        <begin position="215"/>
        <end position="245"/>
    </location>
</feature>
<dbReference type="GO" id="GO:0005783">
    <property type="term" value="C:endoplasmic reticulum"/>
    <property type="evidence" value="ECO:0007669"/>
    <property type="project" value="TreeGrafter"/>
</dbReference>
<dbReference type="PANTHER" id="PTHR23322">
    <property type="entry name" value="FAS-ASSOCIATED PROTEIN"/>
    <property type="match status" value="1"/>
</dbReference>
<feature type="compositionally biased region" description="Low complexity" evidence="2">
    <location>
        <begin position="538"/>
        <end position="554"/>
    </location>
</feature>
<feature type="compositionally biased region" description="Low complexity" evidence="2">
    <location>
        <begin position="49"/>
        <end position="69"/>
    </location>
</feature>
<accession>A0A316UPG1</accession>
<dbReference type="InterPro" id="IPR001012">
    <property type="entry name" value="UBX_dom"/>
</dbReference>
<evidence type="ECO:0000313" key="5">
    <source>
        <dbReference type="Proteomes" id="UP000245884"/>
    </source>
</evidence>
<dbReference type="Gene3D" id="3.10.20.90">
    <property type="entry name" value="Phosphatidylinositol 3-kinase Catalytic Subunit, Chain A, domain 1"/>
    <property type="match status" value="1"/>
</dbReference>
<feature type="region of interest" description="Disordered" evidence="2">
    <location>
        <begin position="48"/>
        <end position="82"/>
    </location>
</feature>
<dbReference type="GO" id="GO:0043130">
    <property type="term" value="F:ubiquitin binding"/>
    <property type="evidence" value="ECO:0007669"/>
    <property type="project" value="TreeGrafter"/>
</dbReference>
<dbReference type="SUPFAM" id="SSF54236">
    <property type="entry name" value="Ubiquitin-like"/>
    <property type="match status" value="1"/>
</dbReference>
<dbReference type="PANTHER" id="PTHR23322:SF1">
    <property type="entry name" value="FAS-ASSOCIATED FACTOR 2"/>
    <property type="match status" value="1"/>
</dbReference>
<feature type="region of interest" description="Disordered" evidence="2">
    <location>
        <begin position="620"/>
        <end position="653"/>
    </location>
</feature>
<evidence type="ECO:0000256" key="1">
    <source>
        <dbReference type="SAM" id="Coils"/>
    </source>
</evidence>
<proteinExistence type="predicted"/>
<protein>
    <recommendedName>
        <fullName evidence="3">UBX domain-containing protein</fullName>
    </recommendedName>
</protein>
<feature type="region of interest" description="Disordered" evidence="2">
    <location>
        <begin position="523"/>
        <end position="554"/>
    </location>
</feature>